<gene>
    <name evidence="1" type="ORF">UFOVP1009_41</name>
</gene>
<evidence type="ECO:0000313" key="1">
    <source>
        <dbReference type="EMBL" id="CAB4178160.1"/>
    </source>
</evidence>
<name>A0A6J5Q1A3_9CAUD</name>
<accession>A0A6J5Q1A3</accession>
<sequence>MMYDSMDDFDVFDKDDGECDCLYCGGSVSLDTITINGRVCEACRRA</sequence>
<protein>
    <submittedName>
        <fullName evidence="1">Uncharacterized protein</fullName>
    </submittedName>
</protein>
<dbReference type="EMBL" id="LR796957">
    <property type="protein sequence ID" value="CAB4178160.1"/>
    <property type="molecule type" value="Genomic_DNA"/>
</dbReference>
<proteinExistence type="predicted"/>
<organism evidence="1">
    <name type="scientific">uncultured Caudovirales phage</name>
    <dbReference type="NCBI Taxonomy" id="2100421"/>
    <lineage>
        <taxon>Viruses</taxon>
        <taxon>Duplodnaviria</taxon>
        <taxon>Heunggongvirae</taxon>
        <taxon>Uroviricota</taxon>
        <taxon>Caudoviricetes</taxon>
        <taxon>Peduoviridae</taxon>
        <taxon>Maltschvirus</taxon>
        <taxon>Maltschvirus maltsch</taxon>
    </lineage>
</organism>
<reference evidence="1" key="1">
    <citation type="submission" date="2020-05" db="EMBL/GenBank/DDBJ databases">
        <authorList>
            <person name="Chiriac C."/>
            <person name="Salcher M."/>
            <person name="Ghai R."/>
            <person name="Kavagutti S V."/>
        </authorList>
    </citation>
    <scope>NUCLEOTIDE SEQUENCE</scope>
</reference>